<organism evidence="7 8">
    <name type="scientific">Ancylostoma ceylanicum</name>
    <dbReference type="NCBI Taxonomy" id="53326"/>
    <lineage>
        <taxon>Eukaryota</taxon>
        <taxon>Metazoa</taxon>
        <taxon>Ecdysozoa</taxon>
        <taxon>Nematoda</taxon>
        <taxon>Chromadorea</taxon>
        <taxon>Rhabditida</taxon>
        <taxon>Rhabditina</taxon>
        <taxon>Rhabditomorpha</taxon>
        <taxon>Strongyloidea</taxon>
        <taxon>Ancylostomatidae</taxon>
        <taxon>Ancylostomatinae</taxon>
        <taxon>Ancylostoma</taxon>
    </lineage>
</organism>
<evidence type="ECO:0000256" key="5">
    <source>
        <dbReference type="SAM" id="Phobius"/>
    </source>
</evidence>
<evidence type="ECO:0000256" key="3">
    <source>
        <dbReference type="ARBA" id="ARBA00022989"/>
    </source>
</evidence>
<accession>A0A016WID0</accession>
<feature type="transmembrane region" description="Helical" evidence="5">
    <location>
        <begin position="75"/>
        <end position="99"/>
    </location>
</feature>
<feature type="transmembrane region" description="Helical" evidence="5">
    <location>
        <begin position="195"/>
        <end position="212"/>
    </location>
</feature>
<dbReference type="AlphaFoldDB" id="A0A016WID0"/>
<feature type="transmembrane region" description="Helical" evidence="5">
    <location>
        <begin position="331"/>
        <end position="350"/>
    </location>
</feature>
<evidence type="ECO:0000259" key="6">
    <source>
        <dbReference type="PROSITE" id="PS50262"/>
    </source>
</evidence>
<evidence type="ECO:0000313" key="7">
    <source>
        <dbReference type="EMBL" id="EYC38783.1"/>
    </source>
</evidence>
<evidence type="ECO:0000313" key="8">
    <source>
        <dbReference type="Proteomes" id="UP000024635"/>
    </source>
</evidence>
<dbReference type="EMBL" id="JARK01000296">
    <property type="protein sequence ID" value="EYC38783.1"/>
    <property type="molecule type" value="Genomic_DNA"/>
</dbReference>
<feature type="domain" description="G-protein coupled receptors family 1 profile" evidence="6">
    <location>
        <begin position="92"/>
        <end position="347"/>
    </location>
</feature>
<dbReference type="PANTHER" id="PTHR47632:SF3">
    <property type="entry name" value="G-PROTEIN COUPLED RECEPTORS FAMILY 1 PROFILE DOMAIN-CONTAINING PROTEIN"/>
    <property type="match status" value="1"/>
</dbReference>
<dbReference type="STRING" id="53326.A0A016WID0"/>
<feature type="transmembrane region" description="Helical" evidence="5">
    <location>
        <begin position="153"/>
        <end position="174"/>
    </location>
</feature>
<comment type="caution">
    <text evidence="7">The sequence shown here is derived from an EMBL/GenBank/DDBJ whole genome shotgun (WGS) entry which is preliminary data.</text>
</comment>
<dbReference type="InterPro" id="IPR053326">
    <property type="entry name" value="GPCR1-like"/>
</dbReference>
<evidence type="ECO:0000256" key="4">
    <source>
        <dbReference type="ARBA" id="ARBA00023136"/>
    </source>
</evidence>
<reference evidence="8" key="1">
    <citation type="journal article" date="2015" name="Nat. Genet.">
        <title>The genome and transcriptome of the zoonotic hookworm Ancylostoma ceylanicum identify infection-specific gene families.</title>
        <authorList>
            <person name="Schwarz E.M."/>
            <person name="Hu Y."/>
            <person name="Antoshechkin I."/>
            <person name="Miller M.M."/>
            <person name="Sternberg P.W."/>
            <person name="Aroian R.V."/>
        </authorList>
    </citation>
    <scope>NUCLEOTIDE SEQUENCE</scope>
    <source>
        <strain evidence="8">HY135</strain>
    </source>
</reference>
<dbReference type="CDD" id="cd14978">
    <property type="entry name" value="7tmA_FMRFamide_R-like"/>
    <property type="match status" value="1"/>
</dbReference>
<dbReference type="PROSITE" id="PS50262">
    <property type="entry name" value="G_PROTEIN_RECEP_F1_2"/>
    <property type="match status" value="1"/>
</dbReference>
<name>A0A016WID0_9BILA</name>
<feature type="transmembrane region" description="Helical" evidence="5">
    <location>
        <begin position="111"/>
        <end position="133"/>
    </location>
</feature>
<dbReference type="Pfam" id="PF00001">
    <property type="entry name" value="7tm_1"/>
    <property type="match status" value="1"/>
</dbReference>
<dbReference type="GO" id="GO:0016020">
    <property type="term" value="C:membrane"/>
    <property type="evidence" value="ECO:0007669"/>
    <property type="project" value="UniProtKB-SubCell"/>
</dbReference>
<dbReference type="PRINTS" id="PR00237">
    <property type="entry name" value="GPCRRHODOPSN"/>
</dbReference>
<keyword evidence="4 5" id="KW-0472">Membrane</keyword>
<gene>
    <name evidence="7" type="primary">Acey_s0696.g1610</name>
    <name evidence="7" type="synonym">Acey-frpr-17</name>
    <name evidence="7" type="ORF">Y032_0696g1610</name>
</gene>
<dbReference type="GO" id="GO:0004930">
    <property type="term" value="F:G protein-coupled receptor activity"/>
    <property type="evidence" value="ECO:0007669"/>
    <property type="project" value="InterPro"/>
</dbReference>
<dbReference type="InterPro" id="IPR017452">
    <property type="entry name" value="GPCR_Rhodpsn_7TM"/>
</dbReference>
<keyword evidence="3 5" id="KW-1133">Transmembrane helix</keyword>
<dbReference type="Proteomes" id="UP000024635">
    <property type="component" value="Unassembled WGS sequence"/>
</dbReference>
<dbReference type="InterPro" id="IPR000276">
    <property type="entry name" value="GPCR_Rhodpsn"/>
</dbReference>
<sequence>MCSDMQVHSNVHTFRLSHVMNALYPPNCDPRPLYDSLDRLREVGIIDAVNFTGCLPHCGICDHPLSESDYMTYNLIVSGVVLPLIGTFGLIGNGLSAFVYSRPEMRTSTNLYLCALGCSDNAVILTGIFLFFLDSVRKFSLNLTRIFGLFSPIVFPMGMTAQTCSVYFTIFAGADCFAQVCLPDKVKNTMAQTKFIRRSVIFIFIFSVLYNIPHCFEAIVIDCFHETLGGSSWEVCPETMRYNDLYQNVYYKYMYAIFLAVGPLIILVILNTFIIGASIFGAGGTSAGDTISLILVVLLFIACNVAALLLNTFEAKIVEAIGPYINYIVDLSNLLVVFNSSFNFIIYITFSRSFRETLRKYLYGHDRKEDCDSSITGTEKSARSIVCKETFGRLLATTQPEVLI</sequence>
<protein>
    <recommendedName>
        <fullName evidence="6">G-protein coupled receptors family 1 profile domain-containing protein</fullName>
    </recommendedName>
</protein>
<feature type="transmembrane region" description="Helical" evidence="5">
    <location>
        <begin position="291"/>
        <end position="311"/>
    </location>
</feature>
<dbReference type="SUPFAM" id="SSF81321">
    <property type="entry name" value="Family A G protein-coupled receptor-like"/>
    <property type="match status" value="1"/>
</dbReference>
<proteinExistence type="predicted"/>
<dbReference type="Gene3D" id="1.20.1070.10">
    <property type="entry name" value="Rhodopsin 7-helix transmembrane proteins"/>
    <property type="match status" value="1"/>
</dbReference>
<evidence type="ECO:0000256" key="2">
    <source>
        <dbReference type="ARBA" id="ARBA00022692"/>
    </source>
</evidence>
<keyword evidence="2 5" id="KW-0812">Transmembrane</keyword>
<dbReference type="OrthoDB" id="10011262at2759"/>
<feature type="transmembrane region" description="Helical" evidence="5">
    <location>
        <begin position="253"/>
        <end position="279"/>
    </location>
</feature>
<keyword evidence="8" id="KW-1185">Reference proteome</keyword>
<evidence type="ECO:0000256" key="1">
    <source>
        <dbReference type="ARBA" id="ARBA00004370"/>
    </source>
</evidence>
<comment type="subcellular location">
    <subcellularLocation>
        <location evidence="1">Membrane</location>
    </subcellularLocation>
</comment>
<dbReference type="PANTHER" id="PTHR47632">
    <property type="entry name" value="FMRFAMIDE PEPTIDE RECEPTOR FAMILY-RELATED"/>
    <property type="match status" value="1"/>
</dbReference>